<protein>
    <recommendedName>
        <fullName evidence="3">Dimethylamine:corrinoid methyltransferase</fullName>
    </recommendedName>
</protein>
<reference evidence="1" key="1">
    <citation type="submission" date="2021-04" db="EMBL/GenBank/DDBJ databases">
        <title>Sinoanaerobacter chloroacetimidivorans sp. nov., an obligate anaerobic bacterium isolated from anaerobic sludge.</title>
        <authorList>
            <person name="Bao Y."/>
        </authorList>
    </citation>
    <scope>NUCLEOTIDE SEQUENCE</scope>
    <source>
        <strain evidence="1">BAD-6</strain>
    </source>
</reference>
<reference evidence="1" key="2">
    <citation type="submission" date="2021-04" db="EMBL/GenBank/DDBJ databases">
        <authorList>
            <person name="Liu J."/>
        </authorList>
    </citation>
    <scope>NUCLEOTIDE SEQUENCE</scope>
    <source>
        <strain evidence="1">BAD-6</strain>
    </source>
</reference>
<evidence type="ECO:0008006" key="3">
    <source>
        <dbReference type="Google" id="ProtNLM"/>
    </source>
</evidence>
<dbReference type="EMBL" id="JAGSND010000003">
    <property type="protein sequence ID" value="MBR0597358.1"/>
    <property type="molecule type" value="Genomic_DNA"/>
</dbReference>
<name>A0A8J7W0J8_9FIRM</name>
<dbReference type="Proteomes" id="UP000675664">
    <property type="component" value="Unassembled WGS sequence"/>
</dbReference>
<dbReference type="InterPro" id="IPR012653">
    <property type="entry name" value="Dimeth_MeTrfase_MtbB"/>
</dbReference>
<dbReference type="AlphaFoldDB" id="A0A8J7W0J8"/>
<proteinExistence type="predicted"/>
<dbReference type="Pfam" id="PF09505">
    <property type="entry name" value="Dimeth_Pyl"/>
    <property type="match status" value="1"/>
</dbReference>
<accession>A0A8J7W0J8</accession>
<sequence>MKDSYFTRMGDGEGIWMSKAELEEEVQKGMEDAVKKGKSQPLDKEDIDRLLDILMMPEKNVSVERGNEGVVTFDAGTLKLPVRAGIPVDRTTALLIHERILCSDTMELCHVDYSYKAIKNIIAEEAMAMESAQMNCIMPVFYGAMPNMGLYTKPDGPVENWSVALPEGRIKDACDAQEAALEFCRDDMIYIGSKMAEAGACGIQFDTIGASGDADAIAALEAAKVLSQKYPDLSITMGMANEFHLGMHGKLTFEGEKIAGQYPAKQVKSVEAAGAHSYGVVINTNSSRSFPWNLARSLTYVKEATRVAGIPVLVNAGMGVGGIPLTNTSPTDCTTRVSKVMMEIGKADGL</sequence>
<evidence type="ECO:0000313" key="2">
    <source>
        <dbReference type="Proteomes" id="UP000675664"/>
    </source>
</evidence>
<evidence type="ECO:0000313" key="1">
    <source>
        <dbReference type="EMBL" id="MBR0597358.1"/>
    </source>
</evidence>
<comment type="caution">
    <text evidence="1">The sequence shown here is derived from an EMBL/GenBank/DDBJ whole genome shotgun (WGS) entry which is preliminary data.</text>
</comment>
<gene>
    <name evidence="1" type="ORF">KCX82_05710</name>
</gene>
<organism evidence="1 2">
    <name type="scientific">Sinanaerobacter chloroacetimidivorans</name>
    <dbReference type="NCBI Taxonomy" id="2818044"/>
    <lineage>
        <taxon>Bacteria</taxon>
        <taxon>Bacillati</taxon>
        <taxon>Bacillota</taxon>
        <taxon>Clostridia</taxon>
        <taxon>Peptostreptococcales</taxon>
        <taxon>Anaerovoracaceae</taxon>
        <taxon>Sinanaerobacter</taxon>
    </lineage>
</organism>
<keyword evidence="2" id="KW-1185">Reference proteome</keyword>
<dbReference type="GO" id="GO:0015948">
    <property type="term" value="P:methanogenesis"/>
    <property type="evidence" value="ECO:0007669"/>
    <property type="project" value="InterPro"/>
</dbReference>
<dbReference type="GO" id="GO:0008168">
    <property type="term" value="F:methyltransferase activity"/>
    <property type="evidence" value="ECO:0007669"/>
    <property type="project" value="InterPro"/>
</dbReference>